<feature type="transmembrane region" description="Helical" evidence="1">
    <location>
        <begin position="597"/>
        <end position="617"/>
    </location>
</feature>
<dbReference type="GO" id="GO:0016787">
    <property type="term" value="F:hydrolase activity"/>
    <property type="evidence" value="ECO:0007669"/>
    <property type="project" value="InterPro"/>
</dbReference>
<evidence type="ECO:0000259" key="2">
    <source>
        <dbReference type="Pfam" id="PF00149"/>
    </source>
</evidence>
<dbReference type="EMBL" id="MCFG01000566">
    <property type="protein sequence ID" value="ORX63992.1"/>
    <property type="molecule type" value="Genomic_DNA"/>
</dbReference>
<feature type="transmembrane region" description="Helical" evidence="1">
    <location>
        <begin position="12"/>
        <end position="31"/>
    </location>
</feature>
<dbReference type="SUPFAM" id="SSF56300">
    <property type="entry name" value="Metallo-dependent phosphatases"/>
    <property type="match status" value="1"/>
</dbReference>
<feature type="transmembrane region" description="Helical" evidence="1">
    <location>
        <begin position="723"/>
        <end position="740"/>
    </location>
</feature>
<protein>
    <submittedName>
        <fullName evidence="4">Uncharacterized protein</fullName>
    </submittedName>
</protein>
<feature type="transmembrane region" description="Helical" evidence="1">
    <location>
        <begin position="655"/>
        <end position="676"/>
    </location>
</feature>
<feature type="transmembrane region" description="Helical" evidence="1">
    <location>
        <begin position="525"/>
        <end position="546"/>
    </location>
</feature>
<feature type="domain" description="Calcineurin-like phosphoesterase" evidence="2">
    <location>
        <begin position="81"/>
        <end position="290"/>
    </location>
</feature>
<dbReference type="InterPro" id="IPR056229">
    <property type="entry name" value="Ig_TMM62"/>
</dbReference>
<feature type="domain" description="TMEM62 Ig-like" evidence="3">
    <location>
        <begin position="364"/>
        <end position="437"/>
    </location>
</feature>
<evidence type="ECO:0000313" key="4">
    <source>
        <dbReference type="EMBL" id="ORX63992.1"/>
    </source>
</evidence>
<keyword evidence="1" id="KW-0472">Membrane</keyword>
<feature type="transmembrane region" description="Helical" evidence="1">
    <location>
        <begin position="688"/>
        <end position="711"/>
    </location>
</feature>
<keyword evidence="1" id="KW-1133">Transmembrane helix</keyword>
<organism evidence="4 5">
    <name type="scientific">Anaeromyces robustus</name>
    <dbReference type="NCBI Taxonomy" id="1754192"/>
    <lineage>
        <taxon>Eukaryota</taxon>
        <taxon>Fungi</taxon>
        <taxon>Fungi incertae sedis</taxon>
        <taxon>Chytridiomycota</taxon>
        <taxon>Chytridiomycota incertae sedis</taxon>
        <taxon>Neocallimastigomycetes</taxon>
        <taxon>Neocallimastigales</taxon>
        <taxon>Neocallimastigaceae</taxon>
        <taxon>Anaeromyces</taxon>
    </lineage>
</organism>
<sequence length="770" mass="89326">MIYNFKSILKSYWIFLVTIICYCIGFIIHFISQYCGYHPNYGKKDLINVKPELYSINSTTDNNTTLINNDKYAKPDNLFYFMQISDIHMSKKYTKGTQGNFIFLLQKMIPIIEPNFLFITGDMTDSMSNGLTNIETIEDDWIMYRKIIESTGIDKKNNGTFLWDIRGNHDCFKVPEWNSKYNYFKDYSHTKTRGFTFNYEVANSTYSFVGLDGCPIVTTTNPFFGIIDEVSMDMYSDFMDKAKSNPNNKHNFVFIHYPETTLVFGKSSTGKKWNDYTKDISLLLTGHFHTLGGFHTYAYHDDYLEMELIDFKMHGTYRIVSVDNDIVSISDRDIPLPNFNYDFKTSNIDDLLKHPPEIFNMTIPPVVHITLPKDSRFVIKSGEPIKESFSSEYIRVLVFSQQSPSNLKFSLFIDNELQHNNFTYVGDQKLNKRSSKSNIKINIRDEKNKIVNENNHTIDFKTPPLWIAKWNNSIYNDGKSHELKIVVIDNTNQLSGEDIIKFRLDGKQDKIDISSKGAFILKTSFPITLPIAFGFVYIIYEIMVLLPRLYSIIYIKPKHSNLPFFPNRYISDIISEETKSFQTGFFKKHFILPFIEAFTYNGIFYPIQISLICLLVLPGKVGLITRSSEKVSKLGGEFLYGLYSSGQWSSVTDLYGIYLFFFILVTFIDTLLITFLNHKRKGNIYVNIAITLLLTFICIIQVLGCIAISYVCGGIMSVFFSPFPTWQCIYLWVLIYMIMIRRMKKQDDIKKNNSLSQEEAQEGTKNEMQV</sequence>
<accession>A0A1Y1VRR6</accession>
<dbReference type="InterPro" id="IPR004843">
    <property type="entry name" value="Calcineurin-like_PHP"/>
</dbReference>
<reference evidence="4 5" key="1">
    <citation type="submission" date="2016-08" db="EMBL/GenBank/DDBJ databases">
        <title>A Parts List for Fungal Cellulosomes Revealed by Comparative Genomics.</title>
        <authorList>
            <consortium name="DOE Joint Genome Institute"/>
            <person name="Haitjema C.H."/>
            <person name="Gilmore S.P."/>
            <person name="Henske J.K."/>
            <person name="Solomon K.V."/>
            <person name="De Groot R."/>
            <person name="Kuo A."/>
            <person name="Mondo S.J."/>
            <person name="Salamov A.A."/>
            <person name="Labutti K."/>
            <person name="Zhao Z."/>
            <person name="Chiniquy J."/>
            <person name="Barry K."/>
            <person name="Brewer H.M."/>
            <person name="Purvine S.O."/>
            <person name="Wright A.T."/>
            <person name="Boxma B."/>
            <person name="Van Alen T."/>
            <person name="Hackstein J.H."/>
            <person name="Baker S.E."/>
            <person name="Grigoriev I.V."/>
            <person name="O'Malley M.A."/>
        </authorList>
    </citation>
    <scope>NUCLEOTIDE SEQUENCE [LARGE SCALE GENOMIC DNA]</scope>
    <source>
        <strain evidence="4 5">S4</strain>
    </source>
</reference>
<proteinExistence type="predicted"/>
<gene>
    <name evidence="4" type="ORF">BCR32DRAFT_298247</name>
</gene>
<name>A0A1Y1VRR6_9FUNG</name>
<dbReference type="AlphaFoldDB" id="A0A1Y1VRR6"/>
<evidence type="ECO:0000256" key="1">
    <source>
        <dbReference type="SAM" id="Phobius"/>
    </source>
</evidence>
<dbReference type="Proteomes" id="UP000193944">
    <property type="component" value="Unassembled WGS sequence"/>
</dbReference>
<evidence type="ECO:0000259" key="3">
    <source>
        <dbReference type="Pfam" id="PF24384"/>
    </source>
</evidence>
<keyword evidence="5" id="KW-1185">Reference proteome</keyword>
<keyword evidence="1" id="KW-0812">Transmembrane</keyword>
<evidence type="ECO:0000313" key="5">
    <source>
        <dbReference type="Proteomes" id="UP000193944"/>
    </source>
</evidence>
<dbReference type="PANTHER" id="PTHR14795:SF0">
    <property type="entry name" value="TRANSMEMBRANE PROTEIN 62"/>
    <property type="match status" value="1"/>
</dbReference>
<dbReference type="Gene3D" id="3.60.21.10">
    <property type="match status" value="1"/>
</dbReference>
<dbReference type="InterPro" id="IPR029052">
    <property type="entry name" value="Metallo-depent_PP-like"/>
</dbReference>
<comment type="caution">
    <text evidence="4">The sequence shown here is derived from an EMBL/GenBank/DDBJ whole genome shotgun (WGS) entry which is preliminary data.</text>
</comment>
<dbReference type="Pfam" id="PF00149">
    <property type="entry name" value="Metallophos"/>
    <property type="match status" value="1"/>
</dbReference>
<dbReference type="OrthoDB" id="45365at2759"/>
<dbReference type="Pfam" id="PF24384">
    <property type="entry name" value="Ig_TMM62"/>
    <property type="match status" value="1"/>
</dbReference>
<dbReference type="PANTHER" id="PTHR14795">
    <property type="entry name" value="HELICASE RELATED"/>
    <property type="match status" value="1"/>
</dbReference>
<dbReference type="STRING" id="1754192.A0A1Y1VRR6"/>
<reference evidence="4 5" key="2">
    <citation type="submission" date="2016-08" db="EMBL/GenBank/DDBJ databases">
        <title>Pervasive Adenine N6-methylation of Active Genes in Fungi.</title>
        <authorList>
            <consortium name="DOE Joint Genome Institute"/>
            <person name="Mondo S.J."/>
            <person name="Dannebaum R.O."/>
            <person name="Kuo R.C."/>
            <person name="Labutti K."/>
            <person name="Haridas S."/>
            <person name="Kuo A."/>
            <person name="Salamov A."/>
            <person name="Ahrendt S.R."/>
            <person name="Lipzen A."/>
            <person name="Sullivan W."/>
            <person name="Andreopoulos W.B."/>
            <person name="Clum A."/>
            <person name="Lindquist E."/>
            <person name="Daum C."/>
            <person name="Ramamoorthy G.K."/>
            <person name="Gryganskyi A."/>
            <person name="Culley D."/>
            <person name="Magnuson J.K."/>
            <person name="James T.Y."/>
            <person name="O'Malley M.A."/>
            <person name="Stajich J.E."/>
            <person name="Spatafora J.W."/>
            <person name="Visel A."/>
            <person name="Grigoriev I.V."/>
        </authorList>
    </citation>
    <scope>NUCLEOTIDE SEQUENCE [LARGE SCALE GENOMIC DNA]</scope>
    <source>
        <strain evidence="4 5">S4</strain>
    </source>
</reference>